<dbReference type="Proteomes" id="UP000051401">
    <property type="component" value="Unassembled WGS sequence"/>
</dbReference>
<reference evidence="1 3" key="1">
    <citation type="submission" date="2015-04" db="EMBL/GenBank/DDBJ databases">
        <title>The draft genome sequence of Roseovarius indicus B108T.</title>
        <authorList>
            <person name="Li G."/>
            <person name="Lai Q."/>
            <person name="Shao Z."/>
            <person name="Yan P."/>
        </authorList>
    </citation>
    <scope>NUCLEOTIDE SEQUENCE [LARGE SCALE GENOMIC DNA]</scope>
    <source>
        <strain evidence="1 3">B108</strain>
    </source>
</reference>
<dbReference type="KEGG" id="rid:RIdsm_00705"/>
<evidence type="ECO:0000313" key="4">
    <source>
        <dbReference type="Proteomes" id="UP000325785"/>
    </source>
</evidence>
<evidence type="ECO:0000313" key="3">
    <source>
        <dbReference type="Proteomes" id="UP000051401"/>
    </source>
</evidence>
<dbReference type="AlphaFoldDB" id="A0A0T5P4N3"/>
<reference evidence="2 4" key="2">
    <citation type="submission" date="2018-08" db="EMBL/GenBank/DDBJ databases">
        <title>Genetic Globetrotter - A new plasmid hitch-hiking vast phylogenetic and geographic distances.</title>
        <authorList>
            <person name="Vollmers J."/>
            <person name="Petersen J."/>
        </authorList>
    </citation>
    <scope>NUCLEOTIDE SEQUENCE [LARGE SCALE GENOMIC DNA]</scope>
    <source>
        <strain evidence="2 4">DSM 26383</strain>
    </source>
</reference>
<dbReference type="STRING" id="540747.SAMN04488031_109193"/>
<keyword evidence="3" id="KW-1185">Reference proteome</keyword>
<dbReference type="EMBL" id="CP031598">
    <property type="protein sequence ID" value="QEW24921.1"/>
    <property type="molecule type" value="Genomic_DNA"/>
</dbReference>
<accession>A0A0T5P4N3</accession>
<proteinExistence type="predicted"/>
<dbReference type="Proteomes" id="UP000325785">
    <property type="component" value="Chromosome"/>
</dbReference>
<evidence type="ECO:0000313" key="2">
    <source>
        <dbReference type="EMBL" id="QEW24921.1"/>
    </source>
</evidence>
<dbReference type="PATRIC" id="fig|540747.5.peg.1747"/>
<evidence type="ECO:0000313" key="1">
    <source>
        <dbReference type="EMBL" id="KRS16091.1"/>
    </source>
</evidence>
<dbReference type="RefSeq" id="WP_057818831.1">
    <property type="nucleotide sequence ID" value="NZ_CP031598.1"/>
</dbReference>
<dbReference type="EMBL" id="LAXI01000016">
    <property type="protein sequence ID" value="KRS16091.1"/>
    <property type="molecule type" value="Genomic_DNA"/>
</dbReference>
<gene>
    <name evidence="2" type="ORF">RIdsm_00705</name>
    <name evidence="1" type="ORF">XM52_19955</name>
</gene>
<sequence>MTRKTNASDAENLTYLFCAHWGFCDARYGDVSRFEGIDPPTFATRLLEDEGMESNPLISEWHKKITERVTQYLQDKNEGVSE</sequence>
<name>A0A0T5P4N3_9RHOB</name>
<protein>
    <submittedName>
        <fullName evidence="1">Uncharacterized protein</fullName>
    </submittedName>
</protein>
<organism evidence="1 3">
    <name type="scientific">Roseovarius indicus</name>
    <dbReference type="NCBI Taxonomy" id="540747"/>
    <lineage>
        <taxon>Bacteria</taxon>
        <taxon>Pseudomonadati</taxon>
        <taxon>Pseudomonadota</taxon>
        <taxon>Alphaproteobacteria</taxon>
        <taxon>Rhodobacterales</taxon>
        <taxon>Roseobacteraceae</taxon>
        <taxon>Roseovarius</taxon>
    </lineage>
</organism>